<proteinExistence type="predicted"/>
<evidence type="ECO:0000313" key="2">
    <source>
        <dbReference type="Proteomes" id="UP000694867"/>
    </source>
</evidence>
<dbReference type="RefSeq" id="XP_028968785.1">
    <property type="nucleotide sequence ID" value="XM_029112952.1"/>
</dbReference>
<dbReference type="FunFam" id="3.40.50.720:FF:000468">
    <property type="entry name" value="Short-chain dehydrogenase, putative"/>
    <property type="match status" value="1"/>
</dbReference>
<name>A0AAJ7SIP2_9ACAR</name>
<protein>
    <submittedName>
        <fullName evidence="3">3-ketodihydrosphingosine reductase</fullName>
    </submittedName>
</protein>
<dbReference type="InterPro" id="IPR057326">
    <property type="entry name" value="KR_dom"/>
</dbReference>
<dbReference type="GO" id="GO:0006666">
    <property type="term" value="P:3-keto-sphinganine metabolic process"/>
    <property type="evidence" value="ECO:0007669"/>
    <property type="project" value="TreeGrafter"/>
</dbReference>
<dbReference type="PRINTS" id="PR00081">
    <property type="entry name" value="GDHRDH"/>
</dbReference>
<dbReference type="GeneID" id="100908624"/>
<dbReference type="InterPro" id="IPR036291">
    <property type="entry name" value="NAD(P)-bd_dom_sf"/>
</dbReference>
<gene>
    <name evidence="3" type="primary">LOC100908624</name>
</gene>
<reference evidence="3" key="1">
    <citation type="submission" date="2025-08" db="UniProtKB">
        <authorList>
            <consortium name="RefSeq"/>
        </authorList>
    </citation>
    <scope>IDENTIFICATION</scope>
</reference>
<accession>A0AAJ7SIP2</accession>
<dbReference type="InterPro" id="IPR002347">
    <property type="entry name" value="SDR_fam"/>
</dbReference>
<keyword evidence="2" id="KW-1185">Reference proteome</keyword>
<evidence type="ECO:0000259" key="1">
    <source>
        <dbReference type="SMART" id="SM00822"/>
    </source>
</evidence>
<sequence length="323" mass="34803">MILIFIASLLSGVFITSLLMHRKSKDAFRGKHMIISGGSSGIGLELARLAAKDGAKVTIIARNEDRLKDAQHKVAVDTDHKFHYVSVDLSSSISSIQEKLRPALEEHGDVDILVNCAGSAVSRYIEETTEEMFHQMMDVNFFSAVNLTKALLKSLENRCKETGSASVVFTSSVAGLMGIFGYSAYSPSKFALVGFAQTLKAEKEHLGLHVMVAFPPDTDTAGFANENLGKPEETVAISQMGGLHKPKAVAGGILNDISKKRICSSFGLDGQFICTAASGLWPAGSIWRLTSEVALIAPARLLGAYLHWAFARCASHARNTKES</sequence>
<dbReference type="GO" id="GO:0005789">
    <property type="term" value="C:endoplasmic reticulum membrane"/>
    <property type="evidence" value="ECO:0007669"/>
    <property type="project" value="TreeGrafter"/>
</dbReference>
<feature type="domain" description="Ketoreductase" evidence="1">
    <location>
        <begin position="31"/>
        <end position="217"/>
    </location>
</feature>
<dbReference type="GO" id="GO:0047560">
    <property type="term" value="F:3-dehydrosphinganine reductase activity"/>
    <property type="evidence" value="ECO:0007669"/>
    <property type="project" value="TreeGrafter"/>
</dbReference>
<evidence type="ECO:0000313" key="3">
    <source>
        <dbReference type="RefSeq" id="XP_028968785.1"/>
    </source>
</evidence>
<dbReference type="SMART" id="SM00822">
    <property type="entry name" value="PKS_KR"/>
    <property type="match status" value="1"/>
</dbReference>
<dbReference type="GO" id="GO:0030148">
    <property type="term" value="P:sphingolipid biosynthetic process"/>
    <property type="evidence" value="ECO:0007669"/>
    <property type="project" value="TreeGrafter"/>
</dbReference>
<dbReference type="Pfam" id="PF00106">
    <property type="entry name" value="adh_short"/>
    <property type="match status" value="1"/>
</dbReference>
<dbReference type="AlphaFoldDB" id="A0AAJ7SIP2"/>
<dbReference type="Gene3D" id="3.40.50.720">
    <property type="entry name" value="NAD(P)-binding Rossmann-like Domain"/>
    <property type="match status" value="1"/>
</dbReference>
<dbReference type="CTD" id="2531"/>
<dbReference type="PANTHER" id="PTHR43550">
    <property type="entry name" value="3-KETODIHYDROSPHINGOSINE REDUCTASE"/>
    <property type="match status" value="1"/>
</dbReference>
<dbReference type="KEGG" id="goe:100908624"/>
<dbReference type="SUPFAM" id="SSF51735">
    <property type="entry name" value="NAD(P)-binding Rossmann-fold domains"/>
    <property type="match status" value="1"/>
</dbReference>
<dbReference type="Proteomes" id="UP000694867">
    <property type="component" value="Unplaced"/>
</dbReference>
<organism evidence="2 3">
    <name type="scientific">Galendromus occidentalis</name>
    <name type="common">western predatory mite</name>
    <dbReference type="NCBI Taxonomy" id="34638"/>
    <lineage>
        <taxon>Eukaryota</taxon>
        <taxon>Metazoa</taxon>
        <taxon>Ecdysozoa</taxon>
        <taxon>Arthropoda</taxon>
        <taxon>Chelicerata</taxon>
        <taxon>Arachnida</taxon>
        <taxon>Acari</taxon>
        <taxon>Parasitiformes</taxon>
        <taxon>Mesostigmata</taxon>
        <taxon>Gamasina</taxon>
        <taxon>Phytoseioidea</taxon>
        <taxon>Phytoseiidae</taxon>
        <taxon>Typhlodrominae</taxon>
        <taxon>Galendromus</taxon>
    </lineage>
</organism>
<dbReference type="PANTHER" id="PTHR43550:SF3">
    <property type="entry name" value="3-KETODIHYDROSPHINGOSINE REDUCTASE"/>
    <property type="match status" value="1"/>
</dbReference>